<evidence type="ECO:0000256" key="4">
    <source>
        <dbReference type="ARBA" id="ARBA00022989"/>
    </source>
</evidence>
<accession>A0AAD9JHR2</accession>
<dbReference type="GO" id="GO:0015165">
    <property type="term" value="F:pyrimidine nucleotide-sugar transmembrane transporter activity"/>
    <property type="evidence" value="ECO:0007669"/>
    <property type="project" value="InterPro"/>
</dbReference>
<feature type="transmembrane region" description="Helical" evidence="6">
    <location>
        <begin position="159"/>
        <end position="178"/>
    </location>
</feature>
<dbReference type="PANTHER" id="PTHR10231">
    <property type="entry name" value="NUCLEOTIDE-SUGAR TRANSMEMBRANE TRANSPORTER"/>
    <property type="match status" value="1"/>
</dbReference>
<keyword evidence="8" id="KW-1185">Reference proteome</keyword>
<dbReference type="Pfam" id="PF04142">
    <property type="entry name" value="Nuc_sug_transp"/>
    <property type="match status" value="1"/>
</dbReference>
<name>A0AAD9JHR2_9ANNE</name>
<dbReference type="GO" id="GO:0000139">
    <property type="term" value="C:Golgi membrane"/>
    <property type="evidence" value="ECO:0007669"/>
    <property type="project" value="InterPro"/>
</dbReference>
<evidence type="ECO:0000256" key="1">
    <source>
        <dbReference type="ARBA" id="ARBA00004141"/>
    </source>
</evidence>
<organism evidence="7 8">
    <name type="scientific">Paralvinella palmiformis</name>
    <dbReference type="NCBI Taxonomy" id="53620"/>
    <lineage>
        <taxon>Eukaryota</taxon>
        <taxon>Metazoa</taxon>
        <taxon>Spiralia</taxon>
        <taxon>Lophotrochozoa</taxon>
        <taxon>Annelida</taxon>
        <taxon>Polychaeta</taxon>
        <taxon>Sedentaria</taxon>
        <taxon>Canalipalpata</taxon>
        <taxon>Terebellida</taxon>
        <taxon>Terebelliformia</taxon>
        <taxon>Alvinellidae</taxon>
        <taxon>Paralvinella</taxon>
    </lineage>
</organism>
<protein>
    <submittedName>
        <fullName evidence="7">Uncharacterized protein</fullName>
    </submittedName>
</protein>
<keyword evidence="4 6" id="KW-1133">Transmembrane helix</keyword>
<dbReference type="EMBL" id="JAODUP010000300">
    <property type="protein sequence ID" value="KAK2153327.1"/>
    <property type="molecule type" value="Genomic_DNA"/>
</dbReference>
<feature type="transmembrane region" description="Helical" evidence="6">
    <location>
        <begin position="62"/>
        <end position="84"/>
    </location>
</feature>
<evidence type="ECO:0000256" key="2">
    <source>
        <dbReference type="ARBA" id="ARBA00022597"/>
    </source>
</evidence>
<feature type="transmembrane region" description="Helical" evidence="6">
    <location>
        <begin position="96"/>
        <end position="116"/>
    </location>
</feature>
<sequence>MASFMYLRLGSMSLTSENVEKVKLQENTVITEDMAKSSGHSVELGGGTPSKDADYVKPMNPLIWKTMITTLVLLYGSYSVLVHMCEKDGKLTFSSASYVFVVEFSKFGISIIMYLIETRGGEFQLPSLRLAMYYSVPGILYFINNNLSIHLQEEMDPATYQILSNLKILSTALLYRVIIKR</sequence>
<dbReference type="AlphaFoldDB" id="A0AAD9JHR2"/>
<dbReference type="Proteomes" id="UP001208570">
    <property type="component" value="Unassembled WGS sequence"/>
</dbReference>
<gene>
    <name evidence="7" type="ORF">LSH36_300g01030</name>
</gene>
<comment type="subcellular location">
    <subcellularLocation>
        <location evidence="1">Membrane</location>
        <topology evidence="1">Multi-pass membrane protein</topology>
    </subcellularLocation>
</comment>
<reference evidence="7" key="1">
    <citation type="journal article" date="2023" name="Mol. Biol. Evol.">
        <title>Third-Generation Sequencing Reveals the Adaptive Role of the Epigenome in Three Deep-Sea Polychaetes.</title>
        <authorList>
            <person name="Perez M."/>
            <person name="Aroh O."/>
            <person name="Sun Y."/>
            <person name="Lan Y."/>
            <person name="Juniper S.K."/>
            <person name="Young C.R."/>
            <person name="Angers B."/>
            <person name="Qian P.Y."/>
        </authorList>
    </citation>
    <scope>NUCLEOTIDE SEQUENCE</scope>
    <source>
        <strain evidence="7">P08H-3</strain>
    </source>
</reference>
<evidence type="ECO:0000256" key="5">
    <source>
        <dbReference type="ARBA" id="ARBA00023136"/>
    </source>
</evidence>
<keyword evidence="5 6" id="KW-0472">Membrane</keyword>
<evidence type="ECO:0000313" key="8">
    <source>
        <dbReference type="Proteomes" id="UP001208570"/>
    </source>
</evidence>
<proteinExistence type="predicted"/>
<evidence type="ECO:0000256" key="6">
    <source>
        <dbReference type="SAM" id="Phobius"/>
    </source>
</evidence>
<keyword evidence="3 6" id="KW-0812">Transmembrane</keyword>
<comment type="caution">
    <text evidence="7">The sequence shown here is derived from an EMBL/GenBank/DDBJ whole genome shotgun (WGS) entry which is preliminary data.</text>
</comment>
<keyword evidence="2" id="KW-0813">Transport</keyword>
<dbReference type="InterPro" id="IPR007271">
    <property type="entry name" value="Nuc_sug_transpt"/>
</dbReference>
<evidence type="ECO:0000313" key="7">
    <source>
        <dbReference type="EMBL" id="KAK2153327.1"/>
    </source>
</evidence>
<keyword evidence="2" id="KW-0762">Sugar transport</keyword>
<evidence type="ECO:0000256" key="3">
    <source>
        <dbReference type="ARBA" id="ARBA00022692"/>
    </source>
</evidence>